<dbReference type="EMBL" id="JH413829">
    <property type="protein sequence ID" value="EHL30495.1"/>
    <property type="molecule type" value="Genomic_DNA"/>
</dbReference>
<reference evidence="1 2" key="1">
    <citation type="journal article" date="2011" name="BMC Genomics">
        <title>Insight into cross-talk between intra-amoebal pathogens.</title>
        <authorList>
            <person name="Gimenez G."/>
            <person name="Bertelli C."/>
            <person name="Moliner C."/>
            <person name="Robert C."/>
            <person name="Raoult D."/>
            <person name="Fournier P.E."/>
            <person name="Greub G."/>
        </authorList>
    </citation>
    <scope>NUCLEOTIDE SEQUENCE [LARGE SCALE GENOMIC DNA]</scope>
    <source>
        <strain evidence="1 2">LLAP12</strain>
    </source>
</reference>
<sequence length="39" mass="4624">MAILNNSRINFDDFMILFRINFVQISALKLPFFFRANGE</sequence>
<accession>G9EQA0</accession>
<dbReference type="InParanoid" id="G9EQA0"/>
<keyword evidence="2" id="KW-1185">Reference proteome</keyword>
<dbReference type="HOGENOM" id="CLU_3312043_0_0_6"/>
<proteinExistence type="predicted"/>
<gene>
    <name evidence="1" type="ORF">LDG_7447</name>
</gene>
<dbReference type="Proteomes" id="UP000002770">
    <property type="component" value="Unassembled WGS sequence"/>
</dbReference>
<organism evidence="1 2">
    <name type="scientific">Legionella drancourtii LLAP12</name>
    <dbReference type="NCBI Taxonomy" id="658187"/>
    <lineage>
        <taxon>Bacteria</taxon>
        <taxon>Pseudomonadati</taxon>
        <taxon>Pseudomonadota</taxon>
        <taxon>Gammaproteobacteria</taxon>
        <taxon>Legionellales</taxon>
        <taxon>Legionellaceae</taxon>
        <taxon>Legionella</taxon>
    </lineage>
</organism>
<protein>
    <submittedName>
        <fullName evidence="1">Uncharacterized protein</fullName>
    </submittedName>
</protein>
<name>G9EQA0_9GAMM</name>
<evidence type="ECO:0000313" key="2">
    <source>
        <dbReference type="Proteomes" id="UP000002770"/>
    </source>
</evidence>
<evidence type="ECO:0000313" key="1">
    <source>
        <dbReference type="EMBL" id="EHL30495.1"/>
    </source>
</evidence>
<dbReference type="AlphaFoldDB" id="G9EQA0"/>